<reference evidence="1 2" key="1">
    <citation type="submission" date="2023-03" db="EMBL/GenBank/DDBJ databases">
        <title>NovoSphingobium album sp. nov. isolated from polycyclic aromatic hydrocarbons- and heavy-metal polluted soil.</title>
        <authorList>
            <person name="Liu Z."/>
            <person name="Wang K."/>
        </authorList>
    </citation>
    <scope>NUCLEOTIDE SEQUENCE [LARGE SCALE GENOMIC DNA]</scope>
    <source>
        <strain evidence="1 2">H3SJ31-1</strain>
    </source>
</reference>
<evidence type="ECO:0000313" key="2">
    <source>
        <dbReference type="Proteomes" id="UP001216253"/>
    </source>
</evidence>
<accession>A0ABT5WQU4</accession>
<dbReference type="EMBL" id="JARESE010000028">
    <property type="protein sequence ID" value="MDE8652121.1"/>
    <property type="molecule type" value="Genomic_DNA"/>
</dbReference>
<gene>
    <name evidence="1" type="ORF">PYV00_10380</name>
</gene>
<evidence type="ECO:0000313" key="1">
    <source>
        <dbReference type="EMBL" id="MDE8652121.1"/>
    </source>
</evidence>
<keyword evidence="2" id="KW-1185">Reference proteome</keyword>
<organism evidence="1 2">
    <name type="scientific">Novosphingobium album</name>
    <name type="common">ex Liu et al. 2023</name>
    <dbReference type="NCBI Taxonomy" id="3031130"/>
    <lineage>
        <taxon>Bacteria</taxon>
        <taxon>Pseudomonadati</taxon>
        <taxon>Pseudomonadota</taxon>
        <taxon>Alphaproteobacteria</taxon>
        <taxon>Sphingomonadales</taxon>
        <taxon>Sphingomonadaceae</taxon>
        <taxon>Novosphingobium</taxon>
    </lineage>
</organism>
<sequence length="322" mass="34730">MGVPDHFEQRDAIIDQIALGVGQSCKLLNAAMLLLAPLLCQTIMEFGRDLAVHLVDVERIQPASEPIGFGAELADAIVALILGVGCGLLQGPANERESLVVQIEPAENLLEFLVENLLANIALGTPRLEPGAVVIDIALLLDFRRDRAAAMAAGHDAGIGELVLVTVDVGDAPPVEQFLNVGPGLERHQRLMRPLIDLALPLERAGVDPVAEDLVDGAGRQWTPAFPVSQPGHLRLLRRLLDRILPALIPGVEARDQRPELRVDGDDLLTVLADNVGVAKRRGGRPDALLGLFHQALPGFFRQVIDVVLRHQHLDAMHELLG</sequence>
<dbReference type="Proteomes" id="UP001216253">
    <property type="component" value="Unassembled WGS sequence"/>
</dbReference>
<protein>
    <submittedName>
        <fullName evidence="1">Uncharacterized protein</fullName>
    </submittedName>
</protein>
<name>A0ABT5WQU4_9SPHN</name>
<comment type="caution">
    <text evidence="1">The sequence shown here is derived from an EMBL/GenBank/DDBJ whole genome shotgun (WGS) entry which is preliminary data.</text>
</comment>
<proteinExistence type="predicted"/>